<keyword evidence="2" id="KW-1185">Reference proteome</keyword>
<comment type="caution">
    <text evidence="1">The sequence shown here is derived from an EMBL/GenBank/DDBJ whole genome shotgun (WGS) entry which is preliminary data.</text>
</comment>
<dbReference type="AlphaFoldDB" id="A0A1B8YP34"/>
<dbReference type="PANTHER" id="PTHR34413">
    <property type="entry name" value="PROPHAGE TAIL FIBER ASSEMBLY PROTEIN HOMOLOG TFAE-RELATED-RELATED"/>
    <property type="match status" value="1"/>
</dbReference>
<protein>
    <submittedName>
        <fullName evidence="1">Caudovirales tail fiber assembly protein</fullName>
    </submittedName>
</protein>
<dbReference type="PATRIC" id="fig|29488.15.peg.217"/>
<proteinExistence type="predicted"/>
<gene>
    <name evidence="1" type="ORF">Phpb_00191</name>
</gene>
<dbReference type="EMBL" id="LOIC01000005">
    <property type="protein sequence ID" value="OCA56806.1"/>
    <property type="molecule type" value="Genomic_DNA"/>
</dbReference>
<dbReference type="InterPro" id="IPR003458">
    <property type="entry name" value="Phage_T4_Gp38_tail_assem"/>
</dbReference>
<dbReference type="Proteomes" id="UP000092665">
    <property type="component" value="Unassembled WGS sequence"/>
</dbReference>
<reference evidence="2" key="1">
    <citation type="submission" date="2015-11" db="EMBL/GenBank/DDBJ databases">
        <authorList>
            <person name="Tobias N.J."/>
            <person name="Mishra B."/>
            <person name="Gupta D.K."/>
            <person name="Thines M."/>
            <person name="Stinear T.P."/>
            <person name="Bode H.B."/>
        </authorList>
    </citation>
    <scope>NUCLEOTIDE SEQUENCE [LARGE SCALE GENOMIC DNA]</scope>
    <source>
        <strain evidence="2">PB45.5</strain>
    </source>
</reference>
<dbReference type="PANTHER" id="PTHR34413:SF2">
    <property type="entry name" value="PROPHAGE TAIL FIBER ASSEMBLY PROTEIN HOMOLOG TFAE-RELATED"/>
    <property type="match status" value="1"/>
</dbReference>
<dbReference type="Pfam" id="PF02413">
    <property type="entry name" value="Caudo_TAP"/>
    <property type="match status" value="1"/>
</dbReference>
<name>A0A1B8YP34_9GAMM</name>
<sequence>MIEQKYSLEPEIAILGKDGLAEKAGWLTIYHAAPHSREFIGATPEYLMEGTGIPASSYTDAPILPKSDSTAVRRTADGNHWEIVPDYRGKTAYNTQTRLPQEITELGELPENLTFEQPVTHFDRWDGSKWVTDKAAIKDSEIEQAEQLRGTLCTQANETIKLLQYAVDTGLASEEEQALLLEWKKYLVLLSRVDTSLSPDIKWPEMPE</sequence>
<dbReference type="RefSeq" id="WP_065388771.1">
    <property type="nucleotide sequence ID" value="NZ_CAWMQN010000005.1"/>
</dbReference>
<accession>A0A1B8YP34</accession>
<evidence type="ECO:0000313" key="2">
    <source>
        <dbReference type="Proteomes" id="UP000092665"/>
    </source>
</evidence>
<evidence type="ECO:0000313" key="1">
    <source>
        <dbReference type="EMBL" id="OCA56806.1"/>
    </source>
</evidence>
<dbReference type="InterPro" id="IPR051220">
    <property type="entry name" value="TFA_Chaperone"/>
</dbReference>
<organism evidence="1 2">
    <name type="scientific">Photorhabdus namnaonensis</name>
    <dbReference type="NCBI Taxonomy" id="1851568"/>
    <lineage>
        <taxon>Bacteria</taxon>
        <taxon>Pseudomonadati</taxon>
        <taxon>Pseudomonadota</taxon>
        <taxon>Gammaproteobacteria</taxon>
        <taxon>Enterobacterales</taxon>
        <taxon>Morganellaceae</taxon>
        <taxon>Photorhabdus</taxon>
    </lineage>
</organism>